<gene>
    <name evidence="3" type="ORF">JKL49_00500</name>
</gene>
<dbReference type="PROSITE" id="PS50113">
    <property type="entry name" value="PAC"/>
    <property type="match status" value="1"/>
</dbReference>
<feature type="domain" description="PAC" evidence="2">
    <location>
        <begin position="3"/>
        <end position="55"/>
    </location>
</feature>
<organism evidence="3">
    <name type="scientific">Phenylobacterium glaciei</name>
    <dbReference type="NCBI Taxonomy" id="2803784"/>
    <lineage>
        <taxon>Bacteria</taxon>
        <taxon>Pseudomonadati</taxon>
        <taxon>Pseudomonadota</taxon>
        <taxon>Alphaproteobacteria</taxon>
        <taxon>Caulobacterales</taxon>
        <taxon>Caulobacteraceae</taxon>
        <taxon>Phenylobacterium</taxon>
    </lineage>
</organism>
<dbReference type="EMBL" id="CP068570">
    <property type="protein sequence ID" value="QQZ50253.1"/>
    <property type="molecule type" value="Genomic_DNA"/>
</dbReference>
<sequence>MVSSKEDRFTDSQGGKHWVRWEARPWMNAAGEIGGMLVYVDDISAVASARREAQTNARRLKVALSAADAGVYEIDHVNKTFWASPEFKKLIGRSSRSYRDALKLNFPSSTPTTWPASARPSSTSTARRASPARPSRPAS</sequence>
<accession>A0A974S932</accession>
<evidence type="ECO:0000259" key="2">
    <source>
        <dbReference type="PROSITE" id="PS50113"/>
    </source>
</evidence>
<proteinExistence type="predicted"/>
<dbReference type="Gene3D" id="3.30.450.20">
    <property type="entry name" value="PAS domain"/>
    <property type="match status" value="2"/>
</dbReference>
<evidence type="ECO:0000256" key="1">
    <source>
        <dbReference type="SAM" id="MobiDB-lite"/>
    </source>
</evidence>
<name>A0A974S932_9CAUL</name>
<feature type="region of interest" description="Disordered" evidence="1">
    <location>
        <begin position="104"/>
        <end position="139"/>
    </location>
</feature>
<protein>
    <recommendedName>
        <fullName evidence="2">PAC domain-containing protein</fullName>
    </recommendedName>
</protein>
<reference evidence="3" key="1">
    <citation type="submission" date="2021-01" db="EMBL/GenBank/DDBJ databases">
        <title>Genome sequence of Phenylobacterium sp. 20VBR1 isolated from a valley glaceir, Ny-Alesund, Svalbard.</title>
        <authorList>
            <person name="Thomas F.A."/>
            <person name="Krishnan K.P."/>
            <person name="Sinha R.K."/>
        </authorList>
    </citation>
    <scope>NUCLEOTIDE SEQUENCE</scope>
    <source>
        <strain evidence="3">20VBR1</strain>
    </source>
</reference>
<evidence type="ECO:0000313" key="3">
    <source>
        <dbReference type="EMBL" id="QQZ50253.1"/>
    </source>
</evidence>
<dbReference type="AlphaFoldDB" id="A0A974S932"/>
<dbReference type="InterPro" id="IPR000700">
    <property type="entry name" value="PAS-assoc_C"/>
</dbReference>
<feature type="compositionally biased region" description="Low complexity" evidence="1">
    <location>
        <begin position="107"/>
        <end position="139"/>
    </location>
</feature>